<evidence type="ECO:0000256" key="1">
    <source>
        <dbReference type="SAM" id="MobiDB-lite"/>
    </source>
</evidence>
<evidence type="ECO:0000313" key="3">
    <source>
        <dbReference type="Proteomes" id="UP001187471"/>
    </source>
</evidence>
<protein>
    <recommendedName>
        <fullName evidence="4">Peptidase A2 domain-containing protein</fullName>
    </recommendedName>
</protein>
<organism evidence="2 3">
    <name type="scientific">Escallonia rubra</name>
    <dbReference type="NCBI Taxonomy" id="112253"/>
    <lineage>
        <taxon>Eukaryota</taxon>
        <taxon>Viridiplantae</taxon>
        <taxon>Streptophyta</taxon>
        <taxon>Embryophyta</taxon>
        <taxon>Tracheophyta</taxon>
        <taxon>Spermatophyta</taxon>
        <taxon>Magnoliopsida</taxon>
        <taxon>eudicotyledons</taxon>
        <taxon>Gunneridae</taxon>
        <taxon>Pentapetalae</taxon>
        <taxon>asterids</taxon>
        <taxon>campanulids</taxon>
        <taxon>Escalloniales</taxon>
        <taxon>Escalloniaceae</taxon>
        <taxon>Escallonia</taxon>
    </lineage>
</organism>
<feature type="region of interest" description="Disordered" evidence="1">
    <location>
        <begin position="126"/>
        <end position="145"/>
    </location>
</feature>
<evidence type="ECO:0000313" key="2">
    <source>
        <dbReference type="EMBL" id="KAK2980400.1"/>
    </source>
</evidence>
<accession>A0AA88UDG6</accession>
<evidence type="ECO:0008006" key="4">
    <source>
        <dbReference type="Google" id="ProtNLM"/>
    </source>
</evidence>
<keyword evidence="3" id="KW-1185">Reference proteome</keyword>
<dbReference type="AlphaFoldDB" id="A0AA88UDG6"/>
<sequence>MLPRRIKFNELTPPEDWVIENKASHRQVNPHTTKVDHIIETPEGDVKFRFCQLETFSQSDKILHSNNSSQSARYSCSSIPSTRFQSCQSSANQSFPPTMSSAKEPNIIFQESETDYTDGLNIIDKDVQSSDSSSNHNHNSDQETDCHDCNSKIDYYKAILKMNSLKINVITSEESIILDKIDDPEKKKQVIFKYIHGAQRTSAPNTSKQLPTIGNTLNFSTVMDRLQAVEQKSPTFQDLQSEILTDKREMRILADRISLLELRNNEEVFSEGEDYLKPNPNIETNIEINPSNHSEDHNQEILNLDKVTFQKWYVGIKTIINKDFIFEGVALVDSGADLNCIREGIFPTKYCEYTKQALTTADSSRMKINYKISNFWVWKMTPPRTNLQVSGKGLKPGGNTRYNFKQMKKSIGSSSSSSYKDNMFKNSAYNPHDNLWDIFIIEDDEEDLPPIEVANNYLSKDWAILQRAYGKSREYYEEILRVTKSSIFTHNYEKDSTPREANPPYQFSKIEILGIISKKQWGIDPTRTRNLPAHVSPRYFNYFDYVDA</sequence>
<dbReference type="EMBL" id="JAVXUO010001642">
    <property type="protein sequence ID" value="KAK2980400.1"/>
    <property type="molecule type" value="Genomic_DNA"/>
</dbReference>
<proteinExistence type="predicted"/>
<reference evidence="2" key="1">
    <citation type="submission" date="2022-12" db="EMBL/GenBank/DDBJ databases">
        <title>Draft genome assemblies for two species of Escallonia (Escalloniales).</title>
        <authorList>
            <person name="Chanderbali A."/>
            <person name="Dervinis C."/>
            <person name="Anghel I."/>
            <person name="Soltis D."/>
            <person name="Soltis P."/>
            <person name="Zapata F."/>
        </authorList>
    </citation>
    <scope>NUCLEOTIDE SEQUENCE</scope>
    <source>
        <strain evidence="2">UCBG92.1500</strain>
        <tissue evidence="2">Leaf</tissue>
    </source>
</reference>
<comment type="caution">
    <text evidence="2">The sequence shown here is derived from an EMBL/GenBank/DDBJ whole genome shotgun (WGS) entry which is preliminary data.</text>
</comment>
<name>A0AA88UDG6_9ASTE</name>
<gene>
    <name evidence="2" type="ORF">RJ640_014573</name>
</gene>
<dbReference type="Proteomes" id="UP001187471">
    <property type="component" value="Unassembled WGS sequence"/>
</dbReference>